<dbReference type="InterPro" id="IPR036263">
    <property type="entry name" value="Chorismate_II_sf"/>
</dbReference>
<evidence type="ECO:0000259" key="3">
    <source>
        <dbReference type="PROSITE" id="PS51168"/>
    </source>
</evidence>
<dbReference type="SUPFAM" id="SSF48179">
    <property type="entry name" value="6-phosphogluconate dehydrogenase C-terminal domain-like"/>
    <property type="match status" value="1"/>
</dbReference>
<accession>A0ABS7DEY1</accession>
<evidence type="ECO:0000313" key="5">
    <source>
        <dbReference type="EMBL" id="MBW7569857.1"/>
    </source>
</evidence>
<reference evidence="5 6" key="1">
    <citation type="submission" date="2021-03" db="EMBL/GenBank/DDBJ databases">
        <title>Succinivibrio sp. nov. isolated from feces of cow.</title>
        <authorList>
            <person name="Choi J.-Y."/>
        </authorList>
    </citation>
    <scope>NUCLEOTIDE SEQUENCE [LARGE SCALE GENOMIC DNA]</scope>
    <source>
        <strain evidence="5 6">AGMB01872</strain>
    </source>
</reference>
<dbReference type="PANTHER" id="PTHR21363">
    <property type="entry name" value="PREPHENATE DEHYDROGENASE"/>
    <property type="match status" value="1"/>
</dbReference>
<feature type="domain" description="Chorismate mutase" evidence="3">
    <location>
        <begin position="1"/>
        <end position="91"/>
    </location>
</feature>
<evidence type="ECO:0000259" key="4">
    <source>
        <dbReference type="PROSITE" id="PS51176"/>
    </source>
</evidence>
<dbReference type="SMART" id="SM00830">
    <property type="entry name" value="CM_2"/>
    <property type="match status" value="1"/>
</dbReference>
<dbReference type="PANTHER" id="PTHR21363:SF0">
    <property type="entry name" value="PREPHENATE DEHYDROGENASE [NADP(+)]"/>
    <property type="match status" value="1"/>
</dbReference>
<gene>
    <name evidence="5" type="primary">tyrA</name>
    <name evidence="5" type="ORF">J5V48_03005</name>
</gene>
<keyword evidence="2 5" id="KW-0560">Oxidoreductase</keyword>
<dbReference type="InterPro" id="IPR050812">
    <property type="entry name" value="Preph/Arog_dehydrog"/>
</dbReference>
<organism evidence="5 6">
    <name type="scientific">Succinivibrio faecicola</name>
    <dbReference type="NCBI Taxonomy" id="2820300"/>
    <lineage>
        <taxon>Bacteria</taxon>
        <taxon>Pseudomonadati</taxon>
        <taxon>Pseudomonadota</taxon>
        <taxon>Gammaproteobacteria</taxon>
        <taxon>Aeromonadales</taxon>
        <taxon>Succinivibrionaceae</taxon>
        <taxon>Succinivibrio</taxon>
    </lineage>
</organism>
<dbReference type="Gene3D" id="1.10.3660.10">
    <property type="entry name" value="6-phosphogluconate dehydrogenase C-terminal like domain"/>
    <property type="match status" value="1"/>
</dbReference>
<dbReference type="Pfam" id="PF01817">
    <property type="entry name" value="CM_2"/>
    <property type="match status" value="1"/>
</dbReference>
<keyword evidence="5" id="KW-0413">Isomerase</keyword>
<dbReference type="Gene3D" id="1.20.59.10">
    <property type="entry name" value="Chorismate mutase"/>
    <property type="match status" value="1"/>
</dbReference>
<comment type="caution">
    <text evidence="5">The sequence shown here is derived from an EMBL/GenBank/DDBJ whole genome shotgun (WGS) entry which is preliminary data.</text>
</comment>
<dbReference type="Pfam" id="PF20463">
    <property type="entry name" value="PDH_C"/>
    <property type="match status" value="1"/>
</dbReference>
<dbReference type="SUPFAM" id="SSF51735">
    <property type="entry name" value="NAD(P)-binding Rossmann-fold domains"/>
    <property type="match status" value="1"/>
</dbReference>
<dbReference type="InterPro" id="IPR002701">
    <property type="entry name" value="CM_II_prokaryot"/>
</dbReference>
<evidence type="ECO:0000256" key="2">
    <source>
        <dbReference type="ARBA" id="ARBA00023002"/>
    </source>
</evidence>
<dbReference type="SUPFAM" id="SSF48600">
    <property type="entry name" value="Chorismate mutase II"/>
    <property type="match status" value="1"/>
</dbReference>
<sequence length="377" mass="42761">MSIKELEQTREQIDEIDAKLVSLLKQRLDLVAKAAEIKKDTDYPAFDKTRESYVLQRGESLAKESSVPEGLVTDILRRVLRESYRLNSNTSFSYPRTLKTPGDVVIVGGNGGMGRIFASYFENSGYKVFSFGHRGWDKAPEYLKTAKIVIVSVPIDITVDVIKQLSPLLREDQILCDFTSVKGPIVDAMMKYHKGPVLGLHPMFGPDVKSLIKQVVVTVPQRDESASAFLVEQLRLWGAQICKCNALEHDRAMSIIQALRHFSTFSYGNFLKTISPDLNKLIALSSPIYRLELMMVGRLFAQDPRLYSDIIMSSEDNLRLIEAFVESLRQDLEYVKNRDYEGFTKAFLNVREYFSDFAQVAFKESGSILAKLQDERS</sequence>
<dbReference type="PROSITE" id="PS51168">
    <property type="entry name" value="CHORISMATE_MUT_2"/>
    <property type="match status" value="1"/>
</dbReference>
<dbReference type="PROSITE" id="PS51176">
    <property type="entry name" value="PDH_ADH"/>
    <property type="match status" value="1"/>
</dbReference>
<dbReference type="NCBIfam" id="NF008400">
    <property type="entry name" value="PRK11199.1"/>
    <property type="match status" value="1"/>
</dbReference>
<dbReference type="InterPro" id="IPR036979">
    <property type="entry name" value="CM_dom_sf"/>
</dbReference>
<feature type="domain" description="Prephenate/arogenate dehydrogenase" evidence="4">
    <location>
        <begin position="102"/>
        <end position="365"/>
    </location>
</feature>
<dbReference type="InterPro" id="IPR003099">
    <property type="entry name" value="Prephen_DH"/>
</dbReference>
<keyword evidence="6" id="KW-1185">Reference proteome</keyword>
<dbReference type="InterPro" id="IPR036291">
    <property type="entry name" value="NAD(P)-bd_dom_sf"/>
</dbReference>
<dbReference type="InterPro" id="IPR008927">
    <property type="entry name" value="6-PGluconate_DH-like_C_sf"/>
</dbReference>
<dbReference type="Proteomes" id="UP000731465">
    <property type="component" value="Unassembled WGS sequence"/>
</dbReference>
<proteinExistence type="predicted"/>
<dbReference type="InterPro" id="IPR046825">
    <property type="entry name" value="PDH_C"/>
</dbReference>
<dbReference type="InterPro" id="IPR046826">
    <property type="entry name" value="PDH_N"/>
</dbReference>
<dbReference type="Gene3D" id="3.40.50.720">
    <property type="entry name" value="NAD(P)-binding Rossmann-like Domain"/>
    <property type="match status" value="1"/>
</dbReference>
<dbReference type="RefSeq" id="WP_219936974.1">
    <property type="nucleotide sequence ID" value="NZ_JAGFNY010000006.1"/>
</dbReference>
<dbReference type="EMBL" id="JAGFNY010000006">
    <property type="protein sequence ID" value="MBW7569857.1"/>
    <property type="molecule type" value="Genomic_DNA"/>
</dbReference>
<protein>
    <recommendedName>
        <fullName evidence="1">chorismate mutase</fullName>
        <ecNumber evidence="1">5.4.99.5</ecNumber>
    </recommendedName>
</protein>
<dbReference type="GO" id="GO:0008977">
    <property type="term" value="F:prephenate dehydrogenase (NAD+) activity"/>
    <property type="evidence" value="ECO:0007669"/>
    <property type="project" value="UniProtKB-EC"/>
</dbReference>
<evidence type="ECO:0000256" key="1">
    <source>
        <dbReference type="ARBA" id="ARBA00012404"/>
    </source>
</evidence>
<dbReference type="Pfam" id="PF02153">
    <property type="entry name" value="PDH_N"/>
    <property type="match status" value="1"/>
</dbReference>
<dbReference type="GO" id="GO:0004106">
    <property type="term" value="F:chorismate mutase activity"/>
    <property type="evidence" value="ECO:0007669"/>
    <property type="project" value="UniProtKB-EC"/>
</dbReference>
<evidence type="ECO:0000313" key="6">
    <source>
        <dbReference type="Proteomes" id="UP000731465"/>
    </source>
</evidence>
<name>A0ABS7DEY1_9GAMM</name>
<dbReference type="EC" id="5.4.99.5" evidence="1"/>